<dbReference type="InterPro" id="IPR036291">
    <property type="entry name" value="NAD(P)-bd_dom_sf"/>
</dbReference>
<evidence type="ECO:0000256" key="1">
    <source>
        <dbReference type="ARBA" id="ARBA00011009"/>
    </source>
</evidence>
<feature type="active site" description="Proton acceptor" evidence="7">
    <location>
        <position position="190"/>
    </location>
</feature>
<dbReference type="InterPro" id="IPR006109">
    <property type="entry name" value="G3P_DH_NAD-dep_C"/>
</dbReference>
<dbReference type="EMBL" id="JBAKFJ010000001">
    <property type="protein sequence ID" value="MEX0387127.1"/>
    <property type="molecule type" value="Genomic_DNA"/>
</dbReference>
<evidence type="ECO:0000256" key="6">
    <source>
        <dbReference type="ARBA" id="ARBA00023264"/>
    </source>
</evidence>
<feature type="domain" description="Glycerol-3-phosphate dehydrogenase NAD-dependent C-terminal" evidence="11">
    <location>
        <begin position="179"/>
        <end position="318"/>
    </location>
</feature>
<comment type="catalytic activity">
    <reaction evidence="7 9">
        <text>sn-glycerol 3-phosphate + NADP(+) = dihydroxyacetone phosphate + NADPH + H(+)</text>
        <dbReference type="Rhea" id="RHEA:11096"/>
        <dbReference type="ChEBI" id="CHEBI:15378"/>
        <dbReference type="ChEBI" id="CHEBI:57597"/>
        <dbReference type="ChEBI" id="CHEBI:57642"/>
        <dbReference type="ChEBI" id="CHEBI:57783"/>
        <dbReference type="ChEBI" id="CHEBI:58349"/>
        <dbReference type="EC" id="1.1.1.94"/>
    </reaction>
</comment>
<proteinExistence type="inferred from homology"/>
<dbReference type="GO" id="GO:0047952">
    <property type="term" value="F:glycerol-3-phosphate dehydrogenase [NAD(P)+] activity"/>
    <property type="evidence" value="ECO:0007669"/>
    <property type="project" value="UniProtKB-EC"/>
</dbReference>
<reference evidence="12 13" key="1">
    <citation type="submission" date="2024-02" db="EMBL/GenBank/DDBJ databases">
        <title>New especies of Spiribacter isolated from saline water.</title>
        <authorList>
            <person name="Leon M.J."/>
            <person name="De La Haba R."/>
            <person name="Sanchez-Porro C."/>
            <person name="Ventosa A."/>
        </authorList>
    </citation>
    <scope>NUCLEOTIDE SEQUENCE [LARGE SCALE GENOMIC DNA]</scope>
    <source>
        <strain evidence="13">ag22IC4-227</strain>
    </source>
</reference>
<accession>A0ABV3SBL8</accession>
<keyword evidence="13" id="KW-1185">Reference proteome</keyword>
<dbReference type="Proteomes" id="UP001556653">
    <property type="component" value="Unassembled WGS sequence"/>
</dbReference>
<dbReference type="Gene3D" id="1.10.1040.10">
    <property type="entry name" value="N-(1-d-carboxylethyl)-l-norvaline Dehydrogenase, domain 2"/>
    <property type="match status" value="1"/>
</dbReference>
<dbReference type="InterPro" id="IPR011128">
    <property type="entry name" value="G3P_DH_NAD-dep_N"/>
</dbReference>
<feature type="domain" description="Glycerol-3-phosphate dehydrogenase NAD-dependent N-terminal" evidence="10">
    <location>
        <begin position="6"/>
        <end position="158"/>
    </location>
</feature>
<dbReference type="PANTHER" id="PTHR11728">
    <property type="entry name" value="GLYCEROL-3-PHOSPHATE DEHYDROGENASE"/>
    <property type="match status" value="1"/>
</dbReference>
<comment type="catalytic activity">
    <reaction evidence="7">
        <text>sn-glycerol 3-phosphate + NAD(+) = dihydroxyacetone phosphate + NADH + H(+)</text>
        <dbReference type="Rhea" id="RHEA:11092"/>
        <dbReference type="ChEBI" id="CHEBI:15378"/>
        <dbReference type="ChEBI" id="CHEBI:57540"/>
        <dbReference type="ChEBI" id="CHEBI:57597"/>
        <dbReference type="ChEBI" id="CHEBI:57642"/>
        <dbReference type="ChEBI" id="CHEBI:57945"/>
        <dbReference type="EC" id="1.1.1.94"/>
    </reaction>
</comment>
<protein>
    <recommendedName>
        <fullName evidence="7">Glycerol-3-phosphate dehydrogenase [NAD(P)+]</fullName>
        <ecNumber evidence="7">1.1.1.94</ecNumber>
    </recommendedName>
    <alternativeName>
        <fullName evidence="7">NAD(P)(+)-dependent glycerol-3-phosphate dehydrogenase</fullName>
    </alternativeName>
    <alternativeName>
        <fullName evidence="7">NAD(P)H-dependent dihydroxyacetone-phosphate reductase</fullName>
    </alternativeName>
</protein>
<evidence type="ECO:0000256" key="4">
    <source>
        <dbReference type="ARBA" id="ARBA00023098"/>
    </source>
</evidence>
<feature type="binding site" evidence="7">
    <location>
        <position position="190"/>
    </location>
    <ligand>
        <name>sn-glycerol 3-phosphate</name>
        <dbReference type="ChEBI" id="CHEBI:57597"/>
    </ligand>
</feature>
<comment type="function">
    <text evidence="7">Catalyzes the reduction of the glycolytic intermediate dihydroxyacetone phosphate (DHAP) to sn-glycerol 3-phosphate (G3P), the key precursor for phospholipid synthesis.</text>
</comment>
<feature type="binding site" evidence="7">
    <location>
        <position position="139"/>
    </location>
    <ligand>
        <name>NADPH</name>
        <dbReference type="ChEBI" id="CHEBI:57783"/>
    </ligand>
</feature>
<keyword evidence="7" id="KW-0963">Cytoplasm</keyword>
<evidence type="ECO:0000256" key="7">
    <source>
        <dbReference type="HAMAP-Rule" id="MF_00394"/>
    </source>
</evidence>
<evidence type="ECO:0000313" key="13">
    <source>
        <dbReference type="Proteomes" id="UP001556653"/>
    </source>
</evidence>
<feature type="binding site" evidence="7">
    <location>
        <position position="13"/>
    </location>
    <ligand>
        <name>NADPH</name>
        <dbReference type="ChEBI" id="CHEBI:57783"/>
    </ligand>
</feature>
<dbReference type="InterPro" id="IPR006168">
    <property type="entry name" value="G3P_DH_NAD-dep"/>
</dbReference>
<evidence type="ECO:0000256" key="8">
    <source>
        <dbReference type="RuleBase" id="RU000437"/>
    </source>
</evidence>
<dbReference type="PROSITE" id="PS00957">
    <property type="entry name" value="NAD_G3PDH"/>
    <property type="match status" value="1"/>
</dbReference>
<feature type="binding site" evidence="7">
    <location>
        <position position="12"/>
    </location>
    <ligand>
        <name>NADPH</name>
        <dbReference type="ChEBI" id="CHEBI:57783"/>
    </ligand>
</feature>
<organism evidence="12 13">
    <name type="scientific">Spiribacter onubensis</name>
    <dbReference type="NCBI Taxonomy" id="3122420"/>
    <lineage>
        <taxon>Bacteria</taxon>
        <taxon>Pseudomonadati</taxon>
        <taxon>Pseudomonadota</taxon>
        <taxon>Gammaproteobacteria</taxon>
        <taxon>Chromatiales</taxon>
        <taxon>Ectothiorhodospiraceae</taxon>
        <taxon>Spiribacter</taxon>
    </lineage>
</organism>
<feature type="binding site" evidence="7">
    <location>
        <position position="107"/>
    </location>
    <ligand>
        <name>NADPH</name>
        <dbReference type="ChEBI" id="CHEBI:57783"/>
    </ligand>
</feature>
<evidence type="ECO:0000256" key="3">
    <source>
        <dbReference type="ARBA" id="ARBA00023002"/>
    </source>
</evidence>
<feature type="binding site" evidence="7">
    <location>
        <position position="255"/>
    </location>
    <ligand>
        <name>sn-glycerol 3-phosphate</name>
        <dbReference type="ChEBI" id="CHEBI:57597"/>
    </ligand>
</feature>
<evidence type="ECO:0000256" key="2">
    <source>
        <dbReference type="ARBA" id="ARBA00022516"/>
    </source>
</evidence>
<comment type="subcellular location">
    <subcellularLocation>
        <location evidence="7">Cytoplasm</location>
    </subcellularLocation>
</comment>
<keyword evidence="2 7" id="KW-0444">Lipid biosynthesis</keyword>
<feature type="binding site" evidence="7">
    <location>
        <position position="50"/>
    </location>
    <ligand>
        <name>NADPH</name>
        <dbReference type="ChEBI" id="CHEBI:57783"/>
    </ligand>
</feature>
<feature type="binding site" evidence="7">
    <location>
        <position position="33"/>
    </location>
    <ligand>
        <name>NADPH</name>
        <dbReference type="ChEBI" id="CHEBI:57783"/>
    </ligand>
</feature>
<keyword evidence="5 7" id="KW-0594">Phospholipid biosynthesis</keyword>
<name>A0ABV3SBL8_9GAMM</name>
<evidence type="ECO:0000256" key="5">
    <source>
        <dbReference type="ARBA" id="ARBA00023209"/>
    </source>
</evidence>
<dbReference type="NCBIfam" id="NF000940">
    <property type="entry name" value="PRK00094.1-2"/>
    <property type="match status" value="1"/>
</dbReference>
<dbReference type="SUPFAM" id="SSF48179">
    <property type="entry name" value="6-phosphogluconate dehydrogenase C-terminal domain-like"/>
    <property type="match status" value="1"/>
</dbReference>
<evidence type="ECO:0000259" key="11">
    <source>
        <dbReference type="Pfam" id="PF07479"/>
    </source>
</evidence>
<dbReference type="HAMAP" id="MF_00394">
    <property type="entry name" value="NAD_Glyc3P_dehydrog"/>
    <property type="match status" value="1"/>
</dbReference>
<dbReference type="NCBIfam" id="NF000942">
    <property type="entry name" value="PRK00094.1-4"/>
    <property type="match status" value="1"/>
</dbReference>
<keyword evidence="4 7" id="KW-0443">Lipid metabolism</keyword>
<keyword evidence="6 7" id="KW-1208">Phospholipid metabolism</keyword>
<dbReference type="PRINTS" id="PR00077">
    <property type="entry name" value="GPDHDRGNASE"/>
</dbReference>
<feature type="binding site" evidence="7">
    <location>
        <position position="135"/>
    </location>
    <ligand>
        <name>sn-glycerol 3-phosphate</name>
        <dbReference type="ChEBI" id="CHEBI:57597"/>
    </ligand>
</feature>
<comment type="caution">
    <text evidence="12">The sequence shown here is derived from an EMBL/GenBank/DDBJ whole genome shotgun (WGS) entry which is preliminary data.</text>
</comment>
<feature type="binding site" evidence="7">
    <location>
        <position position="137"/>
    </location>
    <ligand>
        <name>sn-glycerol 3-phosphate</name>
        <dbReference type="ChEBI" id="CHEBI:57597"/>
    </ligand>
</feature>
<dbReference type="Gene3D" id="3.40.50.720">
    <property type="entry name" value="NAD(P)-binding Rossmann-like Domain"/>
    <property type="match status" value="1"/>
</dbReference>
<feature type="binding site" evidence="7">
    <location>
        <position position="243"/>
    </location>
    <ligand>
        <name>sn-glycerol 3-phosphate</name>
        <dbReference type="ChEBI" id="CHEBI:57597"/>
    </ligand>
</feature>
<evidence type="ECO:0000259" key="10">
    <source>
        <dbReference type="Pfam" id="PF01210"/>
    </source>
</evidence>
<dbReference type="InterPro" id="IPR013328">
    <property type="entry name" value="6PGD_dom2"/>
</dbReference>
<dbReference type="PIRSF" id="PIRSF000114">
    <property type="entry name" value="Glycerol-3-P_dh"/>
    <property type="match status" value="1"/>
</dbReference>
<feature type="binding site" evidence="7">
    <location>
        <position position="278"/>
    </location>
    <ligand>
        <name>NADPH</name>
        <dbReference type="ChEBI" id="CHEBI:57783"/>
    </ligand>
</feature>
<feature type="binding site" evidence="7">
    <location>
        <position position="107"/>
    </location>
    <ligand>
        <name>sn-glycerol 3-phosphate</name>
        <dbReference type="ChEBI" id="CHEBI:57597"/>
    </ligand>
</feature>
<comment type="pathway">
    <text evidence="7">Membrane lipid metabolism; glycerophospholipid metabolism.</text>
</comment>
<dbReference type="Pfam" id="PF07479">
    <property type="entry name" value="NAD_Gly3P_dh_C"/>
    <property type="match status" value="1"/>
</dbReference>
<feature type="binding site" evidence="7">
    <location>
        <position position="254"/>
    </location>
    <ligand>
        <name>sn-glycerol 3-phosphate</name>
        <dbReference type="ChEBI" id="CHEBI:57597"/>
    </ligand>
</feature>
<dbReference type="SUPFAM" id="SSF51735">
    <property type="entry name" value="NAD(P)-binding Rossmann-fold domains"/>
    <property type="match status" value="1"/>
</dbReference>
<keyword evidence="3 7" id="KW-0560">Oxidoreductase</keyword>
<feature type="binding site" evidence="7">
    <location>
        <position position="280"/>
    </location>
    <ligand>
        <name>NADPH</name>
        <dbReference type="ChEBI" id="CHEBI:57783"/>
    </ligand>
</feature>
<feature type="binding site" evidence="7">
    <location>
        <position position="253"/>
    </location>
    <ligand>
        <name>sn-glycerol 3-phosphate</name>
        <dbReference type="ChEBI" id="CHEBI:57597"/>
    </ligand>
</feature>
<dbReference type="PANTHER" id="PTHR11728:SF1">
    <property type="entry name" value="GLYCEROL-3-PHOSPHATE DEHYDROGENASE [NAD(+)] 2, CHLOROPLASTIC"/>
    <property type="match status" value="1"/>
</dbReference>
<keyword evidence="7 8" id="KW-0520">NAD</keyword>
<dbReference type="EC" id="1.1.1.94" evidence="7"/>
<dbReference type="RefSeq" id="WP_367967655.1">
    <property type="nucleotide sequence ID" value="NZ_JBAKFJ010000001.1"/>
</dbReference>
<keyword evidence="7" id="KW-0521">NADP</keyword>
<evidence type="ECO:0000313" key="12">
    <source>
        <dbReference type="EMBL" id="MEX0387127.1"/>
    </source>
</evidence>
<keyword evidence="7" id="KW-0547">Nucleotide-binding</keyword>
<dbReference type="InterPro" id="IPR008927">
    <property type="entry name" value="6-PGluconate_DH-like_C_sf"/>
</dbReference>
<comment type="similarity">
    <text evidence="1 7 8">Belongs to the NAD-dependent glycerol-3-phosphate dehydrogenase family.</text>
</comment>
<comment type="caution">
    <text evidence="7">Lacks conserved residue(s) required for the propagation of feature annotation.</text>
</comment>
<feature type="binding site" evidence="7">
    <location>
        <position position="254"/>
    </location>
    <ligand>
        <name>NADPH</name>
        <dbReference type="ChEBI" id="CHEBI:57783"/>
    </ligand>
</feature>
<evidence type="ECO:0000256" key="9">
    <source>
        <dbReference type="RuleBase" id="RU000439"/>
    </source>
</evidence>
<dbReference type="Pfam" id="PF01210">
    <property type="entry name" value="NAD_Gly3P_dh_N"/>
    <property type="match status" value="1"/>
</dbReference>
<sequence>MSRRYAVLGAGSWGTALALVLARNGHDVRLWGHDPEAVRSMGVTGHNPRYLTDIPLAAAIQPRIDLASALEGIDALLIAVPSHAFAETLRQLPGQLPAGIPVLWATKGLDAASGGLLHELAGQALPGHPLAVLSGPTFAREVARGLPTAVVLAGHDRAIVQALGHDFHDERFRVYISDDLVGVELGGAVKNVLAIATGIADGLGFGANARAGLITRGLAEVRRLGASLGAEDRTLTGLAGMGDLILTCTDDQSRNRRMGLALGRGESIAAAAETIGEVVEGVRTAGEVGALARRLMVELPICQAVEAIVLGRENPMAAAKNLMERQPGAEFGD</sequence>
<gene>
    <name evidence="7" type="primary">gpsA</name>
    <name evidence="12" type="ORF">V6X64_09000</name>
</gene>